<sequence>MTPTLKTISITALLAGAAPLWAQTDTPATDSETSAQTEQQGQDAQGTQDAAPTGIEAAVPGEDGPDAPATQPAGEAAPATNDAVEGGAQGASSELPAQEGNGDAVGETYISESHGDWNVRCVRTAEGSDPCQLYQLLKDERGNSVAEISLFGLPQNDQVEAGATIITPLETLLTEQLSLSVDGGKQNSYPFTFCAANGCYARVGFTASEVNQFKRGNSALMRIVPAAAPDQMIDLTISLSGFTAGYEAVNAANAGN</sequence>
<dbReference type="Proteomes" id="UP000698242">
    <property type="component" value="Unassembled WGS sequence"/>
</dbReference>
<feature type="signal peptide" evidence="2">
    <location>
        <begin position="1"/>
        <end position="22"/>
    </location>
</feature>
<dbReference type="InterPro" id="IPR010642">
    <property type="entry name" value="Invasion_prot_B"/>
</dbReference>
<dbReference type="EMBL" id="APKE01000035">
    <property type="protein sequence ID" value="KAF0674736.1"/>
    <property type="molecule type" value="Genomic_DNA"/>
</dbReference>
<comment type="caution">
    <text evidence="3">The sequence shown here is derived from an EMBL/GenBank/DDBJ whole genome shotgun (WGS) entry which is preliminary data.</text>
</comment>
<keyword evidence="2" id="KW-0732">Signal</keyword>
<feature type="chain" id="PRO_5038093719" evidence="2">
    <location>
        <begin position="23"/>
        <end position="256"/>
    </location>
</feature>
<reference evidence="3" key="1">
    <citation type="submission" date="2013-03" db="EMBL/GenBank/DDBJ databases">
        <title>Genome Sequence of the Profundibacterium mesophilum strain KAUST100406-0324T from Red Sea, a novel genus in the family Rhodobacteraceae.</title>
        <authorList>
            <person name="Essack M."/>
            <person name="Alam I."/>
            <person name="Lafi F."/>
            <person name="Alawi W."/>
            <person name="Kamanu F."/>
            <person name="Al-Suwailem A."/>
            <person name="Lee O.O."/>
            <person name="Xu Y."/>
            <person name="Bajic V."/>
            <person name="Qian P.-Y."/>
            <person name="Archer J."/>
        </authorList>
    </citation>
    <scope>NUCLEOTIDE SEQUENCE</scope>
    <source>
        <strain evidence="3">KAUST100406-0324</strain>
    </source>
</reference>
<dbReference type="Gene3D" id="2.60.40.1880">
    <property type="entry name" value="Invasion associated locus B (IalB) protein"/>
    <property type="match status" value="1"/>
</dbReference>
<evidence type="ECO:0000256" key="1">
    <source>
        <dbReference type="SAM" id="MobiDB-lite"/>
    </source>
</evidence>
<name>A0A921NNB4_9RHOB</name>
<dbReference type="Pfam" id="PF06776">
    <property type="entry name" value="IalB"/>
    <property type="match status" value="1"/>
</dbReference>
<gene>
    <name evidence="3" type="ORF">PMES_02812</name>
</gene>
<accession>A0A921NNB4</accession>
<organism evidence="3 4">
    <name type="scientific">Profundibacterium mesophilum KAUST100406-0324</name>
    <dbReference type="NCBI Taxonomy" id="1037889"/>
    <lineage>
        <taxon>Bacteria</taxon>
        <taxon>Pseudomonadati</taxon>
        <taxon>Pseudomonadota</taxon>
        <taxon>Alphaproteobacteria</taxon>
        <taxon>Rhodobacterales</taxon>
        <taxon>Roseobacteraceae</taxon>
        <taxon>Profundibacterium</taxon>
    </lineage>
</organism>
<evidence type="ECO:0000313" key="4">
    <source>
        <dbReference type="Proteomes" id="UP000698242"/>
    </source>
</evidence>
<dbReference type="AlphaFoldDB" id="A0A921NNB4"/>
<protein>
    <submittedName>
        <fullName evidence="3">Invasion associated locus B protein domain containing protein</fullName>
    </submittedName>
</protein>
<feature type="region of interest" description="Disordered" evidence="1">
    <location>
        <begin position="24"/>
        <end position="108"/>
    </location>
</feature>
<keyword evidence="4" id="KW-1185">Reference proteome</keyword>
<proteinExistence type="predicted"/>
<dbReference type="InterPro" id="IPR038696">
    <property type="entry name" value="IalB_sf"/>
</dbReference>
<feature type="compositionally biased region" description="Polar residues" evidence="1">
    <location>
        <begin position="24"/>
        <end position="34"/>
    </location>
</feature>
<feature type="compositionally biased region" description="Low complexity" evidence="1">
    <location>
        <begin position="35"/>
        <end position="51"/>
    </location>
</feature>
<dbReference type="OrthoDB" id="9797912at2"/>
<evidence type="ECO:0000313" key="3">
    <source>
        <dbReference type="EMBL" id="KAF0674736.1"/>
    </source>
</evidence>
<evidence type="ECO:0000256" key="2">
    <source>
        <dbReference type="SAM" id="SignalP"/>
    </source>
</evidence>
<dbReference type="RefSeq" id="WP_159966331.1">
    <property type="nucleotide sequence ID" value="NZ_APKE01000035.1"/>
</dbReference>